<evidence type="ECO:0008006" key="4">
    <source>
        <dbReference type="Google" id="ProtNLM"/>
    </source>
</evidence>
<keyword evidence="1" id="KW-0472">Membrane</keyword>
<dbReference type="KEGG" id="mcw:A8L33_01535"/>
<dbReference type="PATRIC" id="fig|84292.3.peg.964"/>
<evidence type="ECO:0000313" key="2">
    <source>
        <dbReference type="EMBL" id="KOS11811.1"/>
    </source>
</evidence>
<proteinExistence type="predicted"/>
<dbReference type="EMBL" id="LAVO01000003">
    <property type="protein sequence ID" value="KOS11811.1"/>
    <property type="molecule type" value="Genomic_DNA"/>
</dbReference>
<evidence type="ECO:0000313" key="3">
    <source>
        <dbReference type="Proteomes" id="UP000037737"/>
    </source>
</evidence>
<name>A0A0M8MQV6_9MICO</name>
<keyword evidence="1" id="KW-0812">Transmembrane</keyword>
<feature type="transmembrane region" description="Helical" evidence="1">
    <location>
        <begin position="23"/>
        <end position="43"/>
    </location>
</feature>
<keyword evidence="1" id="KW-1133">Transmembrane helix</keyword>
<feature type="transmembrane region" description="Helical" evidence="1">
    <location>
        <begin position="103"/>
        <end position="123"/>
    </location>
</feature>
<reference evidence="2" key="1">
    <citation type="submission" date="2015-04" db="EMBL/GenBank/DDBJ databases">
        <title>Complete genome sequence of Microbacterium chocolatum SIT 101, a bacterium enantioselectively hydrolyzing mesomeric diesters.</title>
        <authorList>
            <person name="Li X."/>
            <person name="Xu Y."/>
        </authorList>
    </citation>
    <scope>NUCLEOTIDE SEQUENCE [LARGE SCALE GENOMIC DNA]</scope>
    <source>
        <strain evidence="2">SIT 101</strain>
    </source>
</reference>
<comment type="caution">
    <text evidence="2">The sequence shown here is derived from an EMBL/GenBank/DDBJ whole genome shotgun (WGS) entry which is preliminary data.</text>
</comment>
<gene>
    <name evidence="2" type="ORF">XI38_04665</name>
</gene>
<dbReference type="AlphaFoldDB" id="A0A0M8MQV6"/>
<evidence type="ECO:0000256" key="1">
    <source>
        <dbReference type="SAM" id="Phobius"/>
    </source>
</evidence>
<keyword evidence="3" id="KW-1185">Reference proteome</keyword>
<dbReference type="Proteomes" id="UP000037737">
    <property type="component" value="Unassembled WGS sequence"/>
</dbReference>
<accession>A0A0M8MQV6</accession>
<protein>
    <recommendedName>
        <fullName evidence="4">DUF2946 family protein</fullName>
    </recommendedName>
</protein>
<organism evidence="2 3">
    <name type="scientific">Microbacterium aurantiacum</name>
    <dbReference type="NCBI Taxonomy" id="162393"/>
    <lineage>
        <taxon>Bacteria</taxon>
        <taxon>Bacillati</taxon>
        <taxon>Actinomycetota</taxon>
        <taxon>Actinomycetes</taxon>
        <taxon>Micrococcales</taxon>
        <taxon>Microbacteriaceae</taxon>
        <taxon>Microbacterium</taxon>
    </lineage>
</organism>
<sequence>MPKGQRMNEWSNAAGGGSASRRWFAVIVVSLLMVGLVGMHALWTGSPAAHAGTTSTPIAVDSTAGGHDDSAMSASVAASAPLSAPADLSAHCAGCATAGGHDVAAMCVTALILIVLLAVRALPGEVRISVAAMALSRPRGAMRASARPYSPDLTALSISRT</sequence>